<dbReference type="STRING" id="1116472.MGMO_70c00200"/>
<dbReference type="AlphaFoldDB" id="V5BFR9"/>
<proteinExistence type="predicted"/>
<dbReference type="RefSeq" id="WP_023494849.1">
    <property type="nucleotide sequence ID" value="NZ_AYLO01000067.1"/>
</dbReference>
<dbReference type="EMBL" id="AYLO01000067">
    <property type="protein sequence ID" value="ESS72125.1"/>
    <property type="molecule type" value="Genomic_DNA"/>
</dbReference>
<protein>
    <submittedName>
        <fullName evidence="1">Uncharacterized protein</fullName>
    </submittedName>
</protein>
<evidence type="ECO:0000313" key="1">
    <source>
        <dbReference type="EMBL" id="ESS72125.1"/>
    </source>
</evidence>
<dbReference type="Proteomes" id="UP000017842">
    <property type="component" value="Unassembled WGS sequence"/>
</dbReference>
<accession>V5BFR9</accession>
<keyword evidence="2" id="KW-1185">Reference proteome</keyword>
<gene>
    <name evidence="1" type="ORF">MGMO_70c00200</name>
</gene>
<dbReference type="OrthoDB" id="5570466at2"/>
<comment type="caution">
    <text evidence="1">The sequence shown here is derived from an EMBL/GenBank/DDBJ whole genome shotgun (WGS) entry which is preliminary data.</text>
</comment>
<sequence>MPTKPTQLKQIYYPPIDESPDQSKFPAARYFQIHFEHLESQLSDMKLCLEKMQQQMADLYLQLSLLSPELTEPKHKK</sequence>
<name>V5BFR9_9GAMM</name>
<reference evidence="1 2" key="1">
    <citation type="journal article" date="2013" name="Genome Announc.">
        <title>Draft Genome Sequence of the Methanotrophic Gammaproteobacterium Methyloglobulus morosus DSM 22980 Strain KoM1.</title>
        <authorList>
            <person name="Poehlein A."/>
            <person name="Deutzmann J.S."/>
            <person name="Daniel R."/>
            <person name="Simeonova D.D."/>
        </authorList>
    </citation>
    <scope>NUCLEOTIDE SEQUENCE [LARGE SCALE GENOMIC DNA]</scope>
    <source>
        <strain evidence="1 2">KoM1</strain>
    </source>
</reference>
<organism evidence="1 2">
    <name type="scientific">Methyloglobulus morosus KoM1</name>
    <dbReference type="NCBI Taxonomy" id="1116472"/>
    <lineage>
        <taxon>Bacteria</taxon>
        <taxon>Pseudomonadati</taxon>
        <taxon>Pseudomonadota</taxon>
        <taxon>Gammaproteobacteria</taxon>
        <taxon>Methylococcales</taxon>
        <taxon>Methylococcaceae</taxon>
        <taxon>Methyloglobulus</taxon>
    </lineage>
</organism>
<evidence type="ECO:0000313" key="2">
    <source>
        <dbReference type="Proteomes" id="UP000017842"/>
    </source>
</evidence>